<dbReference type="Proteomes" id="UP001193501">
    <property type="component" value="Unassembled WGS sequence"/>
</dbReference>
<evidence type="ECO:0000256" key="7">
    <source>
        <dbReference type="ARBA" id="ARBA00022692"/>
    </source>
</evidence>
<dbReference type="InterPro" id="IPR022791">
    <property type="entry name" value="L-PG_synthase/AglD"/>
</dbReference>
<name>A0AAE5BUM3_9RHOB</name>
<evidence type="ECO:0000256" key="9">
    <source>
        <dbReference type="ARBA" id="ARBA00023098"/>
    </source>
</evidence>
<feature type="transmembrane region" description="Helical" evidence="15">
    <location>
        <begin position="227"/>
        <end position="253"/>
    </location>
</feature>
<dbReference type="InterPro" id="IPR024320">
    <property type="entry name" value="LPG_synthase_C"/>
</dbReference>
<feature type="domain" description="Phosphatidylglycerol lysyltransferase C-terminal" evidence="16">
    <location>
        <begin position="339"/>
        <end position="589"/>
    </location>
</feature>
<dbReference type="InterPro" id="IPR016181">
    <property type="entry name" value="Acyl_CoA_acyltransferase"/>
</dbReference>
<comment type="subcellular location">
    <subcellularLocation>
        <location evidence="1">Cell membrane</location>
        <topology evidence="1">Multi-pass membrane protein</topology>
    </subcellularLocation>
</comment>
<evidence type="ECO:0000313" key="18">
    <source>
        <dbReference type="Proteomes" id="UP001193501"/>
    </source>
</evidence>
<organism evidence="17 18">
    <name type="scientific">Stagnihabitans tardus</name>
    <dbReference type="NCBI Taxonomy" id="2699202"/>
    <lineage>
        <taxon>Bacteria</taxon>
        <taxon>Pseudomonadati</taxon>
        <taxon>Pseudomonadota</taxon>
        <taxon>Alphaproteobacteria</taxon>
        <taxon>Rhodobacterales</taxon>
        <taxon>Paracoccaceae</taxon>
        <taxon>Stagnihabitans</taxon>
    </lineage>
</organism>
<dbReference type="RefSeq" id="WP_168774171.1">
    <property type="nucleotide sequence ID" value="NZ_JAABNR010000005.1"/>
</dbReference>
<evidence type="ECO:0000313" key="17">
    <source>
        <dbReference type="EMBL" id="NBZ87367.1"/>
    </source>
</evidence>
<evidence type="ECO:0000256" key="3">
    <source>
        <dbReference type="ARBA" id="ARBA00012014"/>
    </source>
</evidence>
<dbReference type="GO" id="GO:0005886">
    <property type="term" value="C:plasma membrane"/>
    <property type="evidence" value="ECO:0007669"/>
    <property type="project" value="UniProtKB-SubCell"/>
</dbReference>
<comment type="catalytic activity">
    <reaction evidence="13">
        <text>L-lysyl-tRNA(Lys) + a 1,2-diacyl-sn-glycero-3-phospho-(1'-sn-glycerol) = a 1,2-diacyl-sn-glycero-3-phospho-1'-(3'-O-L-lysyl)-sn-glycerol + tRNA(Lys)</text>
        <dbReference type="Rhea" id="RHEA:10668"/>
        <dbReference type="Rhea" id="RHEA-COMP:9696"/>
        <dbReference type="Rhea" id="RHEA-COMP:9697"/>
        <dbReference type="ChEBI" id="CHEBI:64716"/>
        <dbReference type="ChEBI" id="CHEBI:75792"/>
        <dbReference type="ChEBI" id="CHEBI:78442"/>
        <dbReference type="ChEBI" id="CHEBI:78529"/>
        <dbReference type="EC" id="2.3.2.3"/>
    </reaction>
</comment>
<evidence type="ECO:0000259" key="16">
    <source>
        <dbReference type="Pfam" id="PF09924"/>
    </source>
</evidence>
<dbReference type="PANTHER" id="PTHR34697">
    <property type="entry name" value="PHOSPHATIDYLGLYCEROL LYSYLTRANSFERASE"/>
    <property type="match status" value="1"/>
</dbReference>
<feature type="compositionally biased region" description="Basic residues" evidence="14">
    <location>
        <begin position="634"/>
        <end position="643"/>
    </location>
</feature>
<keyword evidence="8 15" id="KW-1133">Transmembrane helix</keyword>
<dbReference type="EC" id="2.3.2.3" evidence="3"/>
<keyword evidence="10 15" id="KW-0472">Membrane</keyword>
<dbReference type="AlphaFoldDB" id="A0AAE5BUM3"/>
<feature type="transmembrane region" description="Helical" evidence="15">
    <location>
        <begin position="134"/>
        <end position="157"/>
    </location>
</feature>
<proteinExistence type="inferred from homology"/>
<gene>
    <name evidence="17" type="ORF">GV832_07215</name>
</gene>
<keyword evidence="7 15" id="KW-0812">Transmembrane</keyword>
<evidence type="ECO:0000256" key="6">
    <source>
        <dbReference type="ARBA" id="ARBA00022679"/>
    </source>
</evidence>
<comment type="similarity">
    <text evidence="2">Belongs to the LPG synthase family.</text>
</comment>
<dbReference type="InterPro" id="IPR051211">
    <property type="entry name" value="PG_lysyltransferase"/>
</dbReference>
<keyword evidence="5" id="KW-1003">Cell membrane</keyword>
<sequence>MGRERRSPPLRRFHPALPLRRTLRLGFTLAVALTCLWFLSHKLAELDHGAIGARLASLHPLQWIGGLATVVLAFVAVSRQERVILRHFGHRIDRRHATGAAMATAAVSQALGFGPFVGAVVRARLLPELSLKQSFLISAAITVGFFGGAALVALAFLALGGSVLAGLALVAALGAVVARAFRAGGRLPKAAAILALAFWVAVDLLALSFAFWVLLPTGPGMGWSEVVVAFTLALSLGLLSGSPAGTGPFEALVLLQLPQVPPEALVAGLLAFRGVAYVLPALIGAGWALIGRAILPPPQIEPVTFLPPATVAYALYDRAEVQLARQGDLDLLRDTMGQLWATTVLGTQRVVVGGPSVLPGRALSRSLEPIFDLCRDEGRGVLFYKIAARQALAARAAGLAVLHIALEAVIDPRRHSTEGPRHAGLRRKLRHATKAGVRVRAAPMSEEVVARMAEVASDWAGRHGGERGLTTGRWGVDYIAGQKLFLAEDAAGQILAFATFHATAGEWVLDLVRFGRDTPDGTLYLIVQTAIEAARAAGVTRFSLAAVPCEGFGLRGPLGRRLRPFSARARGLYQFKSTFAPTWEPRYAAAPGWLALLSGLLLLAAGIRLRRAPAKADPAGAGFGAATGGARIAHLPRLRPRRKPPAEGERRAG</sequence>
<evidence type="ECO:0000256" key="5">
    <source>
        <dbReference type="ARBA" id="ARBA00022475"/>
    </source>
</evidence>
<feature type="transmembrane region" description="Helical" evidence="15">
    <location>
        <begin position="193"/>
        <end position="215"/>
    </location>
</feature>
<dbReference type="Pfam" id="PF09924">
    <property type="entry name" value="LPG_synthase_C"/>
    <property type="match status" value="1"/>
</dbReference>
<keyword evidence="11" id="KW-0046">Antibiotic resistance</keyword>
<evidence type="ECO:0000256" key="8">
    <source>
        <dbReference type="ARBA" id="ARBA00022989"/>
    </source>
</evidence>
<feature type="transmembrane region" description="Helical" evidence="15">
    <location>
        <begin position="21"/>
        <end position="40"/>
    </location>
</feature>
<evidence type="ECO:0000256" key="10">
    <source>
        <dbReference type="ARBA" id="ARBA00023136"/>
    </source>
</evidence>
<dbReference type="EMBL" id="JAABNR010000005">
    <property type="protein sequence ID" value="NBZ87367.1"/>
    <property type="molecule type" value="Genomic_DNA"/>
</dbReference>
<dbReference type="PANTHER" id="PTHR34697:SF2">
    <property type="entry name" value="PHOSPHATIDYLGLYCEROL LYSYLTRANSFERASE"/>
    <property type="match status" value="1"/>
</dbReference>
<evidence type="ECO:0000256" key="13">
    <source>
        <dbReference type="ARBA" id="ARBA00047540"/>
    </source>
</evidence>
<evidence type="ECO:0000256" key="12">
    <source>
        <dbReference type="ARBA" id="ARBA00031899"/>
    </source>
</evidence>
<feature type="region of interest" description="Disordered" evidence="14">
    <location>
        <begin position="634"/>
        <end position="653"/>
    </location>
</feature>
<keyword evidence="18" id="KW-1185">Reference proteome</keyword>
<keyword evidence="6" id="KW-0808">Transferase</keyword>
<accession>A0AAE5BUM3</accession>
<evidence type="ECO:0000256" key="2">
    <source>
        <dbReference type="ARBA" id="ARBA00008627"/>
    </source>
</evidence>
<comment type="caution">
    <text evidence="17">The sequence shown here is derived from an EMBL/GenBank/DDBJ whole genome shotgun (WGS) entry which is preliminary data.</text>
</comment>
<keyword evidence="9" id="KW-0443">Lipid metabolism</keyword>
<evidence type="ECO:0000256" key="15">
    <source>
        <dbReference type="SAM" id="Phobius"/>
    </source>
</evidence>
<evidence type="ECO:0000256" key="11">
    <source>
        <dbReference type="ARBA" id="ARBA00023251"/>
    </source>
</evidence>
<dbReference type="Pfam" id="PF03706">
    <property type="entry name" value="LPG_synthase_TM"/>
    <property type="match status" value="1"/>
</dbReference>
<evidence type="ECO:0000256" key="4">
    <source>
        <dbReference type="ARBA" id="ARBA00021546"/>
    </source>
</evidence>
<dbReference type="GO" id="GO:0055091">
    <property type="term" value="P:phospholipid homeostasis"/>
    <property type="evidence" value="ECO:0007669"/>
    <property type="project" value="TreeGrafter"/>
</dbReference>
<reference evidence="17" key="1">
    <citation type="submission" date="2020-01" db="EMBL/GenBank/DDBJ databases">
        <authorList>
            <person name="Chen W.-M."/>
        </authorList>
    </citation>
    <scope>NUCLEOTIDE SEQUENCE</scope>
    <source>
        <strain evidence="17">CYK-10</strain>
    </source>
</reference>
<dbReference type="SUPFAM" id="SSF55729">
    <property type="entry name" value="Acyl-CoA N-acyltransferases (Nat)"/>
    <property type="match status" value="1"/>
</dbReference>
<feature type="compositionally biased region" description="Basic and acidic residues" evidence="14">
    <location>
        <begin position="644"/>
        <end position="653"/>
    </location>
</feature>
<feature type="transmembrane region" description="Helical" evidence="15">
    <location>
        <begin position="163"/>
        <end position="181"/>
    </location>
</feature>
<evidence type="ECO:0000256" key="1">
    <source>
        <dbReference type="ARBA" id="ARBA00004651"/>
    </source>
</evidence>
<evidence type="ECO:0000256" key="14">
    <source>
        <dbReference type="SAM" id="MobiDB-lite"/>
    </source>
</evidence>
<dbReference type="GO" id="GO:0016755">
    <property type="term" value="F:aminoacyltransferase activity"/>
    <property type="evidence" value="ECO:0007669"/>
    <property type="project" value="TreeGrafter"/>
</dbReference>
<protein>
    <recommendedName>
        <fullName evidence="4">Phosphatidylglycerol lysyltransferase</fullName>
        <ecNumber evidence="3">2.3.2.3</ecNumber>
    </recommendedName>
    <alternativeName>
        <fullName evidence="12">Lysylphosphatidylglycerol synthase</fullName>
    </alternativeName>
</protein>
<feature type="transmembrane region" description="Helical" evidence="15">
    <location>
        <begin position="60"/>
        <end position="77"/>
    </location>
</feature>